<keyword evidence="3" id="KW-0963">Cytoplasm</keyword>
<dbReference type="PANTHER" id="PTHR37825:SF1">
    <property type="entry name" value="TRNA(MET) CYTIDINE ACETATE LIGASE"/>
    <property type="match status" value="1"/>
</dbReference>
<evidence type="ECO:0000256" key="1">
    <source>
        <dbReference type="ARBA" id="ARBA00022598"/>
    </source>
</evidence>
<keyword evidence="3" id="KW-0067">ATP-binding</keyword>
<evidence type="ECO:0000256" key="3">
    <source>
        <dbReference type="HAMAP-Rule" id="MF_01539"/>
    </source>
</evidence>
<keyword evidence="5" id="KW-1185">Reference proteome</keyword>
<dbReference type="RefSeq" id="WP_306975471.1">
    <property type="nucleotide sequence ID" value="NZ_JAUSTQ010000003.1"/>
</dbReference>
<evidence type="ECO:0000313" key="4">
    <source>
        <dbReference type="EMBL" id="MDQ0159198.1"/>
    </source>
</evidence>
<dbReference type="InterPro" id="IPR014729">
    <property type="entry name" value="Rossmann-like_a/b/a_fold"/>
</dbReference>
<dbReference type="HAMAP" id="MF_01539">
    <property type="entry name" value="TmcAL"/>
    <property type="match status" value="1"/>
</dbReference>
<keyword evidence="1 3" id="KW-0436">Ligase</keyword>
<dbReference type="Gene3D" id="3.40.50.620">
    <property type="entry name" value="HUPs"/>
    <property type="match status" value="1"/>
</dbReference>
<keyword evidence="3" id="KW-0547">Nucleotide-binding</keyword>
<dbReference type="PANTHER" id="PTHR37825">
    <property type="entry name" value="TRNA(MET) CYTIDINE ACETATE LIGASE"/>
    <property type="match status" value="1"/>
</dbReference>
<dbReference type="SUPFAM" id="SSF52374">
    <property type="entry name" value="Nucleotidylyl transferase"/>
    <property type="match status" value="1"/>
</dbReference>
<keyword evidence="3" id="KW-0694">RNA-binding</keyword>
<feature type="binding site" evidence="3">
    <location>
        <begin position="7"/>
        <end position="20"/>
    </location>
    <ligand>
        <name>ATP</name>
        <dbReference type="ChEBI" id="CHEBI:30616"/>
    </ligand>
</feature>
<dbReference type="EMBL" id="JAUSTQ010000003">
    <property type="protein sequence ID" value="MDQ0159198.1"/>
    <property type="molecule type" value="Genomic_DNA"/>
</dbReference>
<dbReference type="Proteomes" id="UP001224359">
    <property type="component" value="Unassembled WGS sequence"/>
</dbReference>
<feature type="binding site" evidence="3">
    <location>
        <position position="162"/>
    </location>
    <ligand>
        <name>ATP</name>
        <dbReference type="ChEBI" id="CHEBI:30616"/>
    </ligand>
</feature>
<comment type="caution">
    <text evidence="3">Lacks conserved residue(s) required for the propagation of feature annotation.</text>
</comment>
<comment type="similarity">
    <text evidence="3">Belongs to the TmcAL family.</text>
</comment>
<keyword evidence="2 3" id="KW-0819">tRNA processing</keyword>
<dbReference type="Pfam" id="PF05636">
    <property type="entry name" value="HIGH_NTase1"/>
    <property type="match status" value="1"/>
</dbReference>
<comment type="caution">
    <text evidence="4">The sequence shown here is derived from an EMBL/GenBank/DDBJ whole genome shotgun (WGS) entry which is preliminary data.</text>
</comment>
<proteinExistence type="inferred from homology"/>
<evidence type="ECO:0000256" key="2">
    <source>
        <dbReference type="ARBA" id="ARBA00022694"/>
    </source>
</evidence>
<sequence>MKACGLIVEYNPFHNGHLYHQEASRTKTNAEVTVAVMSSSFLQRGEPAIIDKFSRTQAALEHGVDIVVELPFIYAVQYADLFAYGAVSILNALGVDYLCFGSESGDITEFTKNYDYFNAHEDLFNEIRQNHLNEGESFPQASTKAYEAIGLRDGKLDLGQPNNILGFSYVKALRHLNSYIQPETITRTKSHYHDETIDYSIASATSIRKDLFNAGELSDLSRKALPEETIKQLINYQQASGLWHEWELYFSYLQLLVQTHSHEQLRHIHGMIEGLEFRLKQTVNQANNFQEWMELLKTKRYTWTRLQRMFVHLLTNTTKTEVDQYKERKEPPYIRLLGMSSRGREWINLRKKSLDVPLITNLQQLSDPLLNIEERATDAYYSPIPPQKRYSLKRQEIKGPIILK</sequence>
<dbReference type="EC" id="6.3.4.-" evidence="3"/>
<dbReference type="NCBIfam" id="NF010191">
    <property type="entry name" value="PRK13670.1"/>
    <property type="match status" value="1"/>
</dbReference>
<feature type="binding site" evidence="3">
    <location>
        <position position="101"/>
    </location>
    <ligand>
        <name>ATP</name>
        <dbReference type="ChEBI" id="CHEBI:30616"/>
    </ligand>
</feature>
<comment type="function">
    <text evidence="3">Catalyzes the formation of N(4)-acetylcytidine (ac(4)C) at the wobble position of elongator tRNA(Met), using acetate and ATP as substrates. First activates an acetate ion to form acetyladenylate (Ac-AMP) and then transfers the acetyl group to tRNA to form ac(4)C34.</text>
</comment>
<comment type="catalytic activity">
    <reaction evidence="3">
        <text>cytidine(34) in elongator tRNA(Met) + acetate + ATP = N(4)-acetylcytidine(34) in elongator tRNA(Met) + AMP + diphosphate</text>
        <dbReference type="Rhea" id="RHEA:58144"/>
        <dbReference type="Rhea" id="RHEA-COMP:10693"/>
        <dbReference type="Rhea" id="RHEA-COMP:10694"/>
        <dbReference type="ChEBI" id="CHEBI:30089"/>
        <dbReference type="ChEBI" id="CHEBI:30616"/>
        <dbReference type="ChEBI" id="CHEBI:33019"/>
        <dbReference type="ChEBI" id="CHEBI:74900"/>
        <dbReference type="ChEBI" id="CHEBI:82748"/>
        <dbReference type="ChEBI" id="CHEBI:456215"/>
    </reaction>
</comment>
<evidence type="ECO:0000313" key="5">
    <source>
        <dbReference type="Proteomes" id="UP001224359"/>
    </source>
</evidence>
<keyword evidence="3" id="KW-0820">tRNA-binding</keyword>
<name>A0ABT9VE28_9BACI</name>
<feature type="binding site" evidence="3">
    <location>
        <position position="187"/>
    </location>
    <ligand>
        <name>ATP</name>
        <dbReference type="ChEBI" id="CHEBI:30616"/>
    </ligand>
</feature>
<dbReference type="InterPro" id="IPR008513">
    <property type="entry name" value="tRNA(Met)_cyd_acetate_ligase"/>
</dbReference>
<gene>
    <name evidence="3" type="primary">tmcAL</name>
    <name evidence="4" type="ORF">J2S77_001162</name>
</gene>
<organism evidence="4 5">
    <name type="scientific">Alkalibacillus salilacus</name>
    <dbReference type="NCBI Taxonomy" id="284582"/>
    <lineage>
        <taxon>Bacteria</taxon>
        <taxon>Bacillati</taxon>
        <taxon>Bacillota</taxon>
        <taxon>Bacilli</taxon>
        <taxon>Bacillales</taxon>
        <taxon>Bacillaceae</taxon>
        <taxon>Alkalibacillus</taxon>
    </lineage>
</organism>
<accession>A0ABT9VE28</accession>
<reference evidence="4 5" key="1">
    <citation type="submission" date="2023-07" db="EMBL/GenBank/DDBJ databases">
        <title>Genomic Encyclopedia of Type Strains, Phase IV (KMG-IV): sequencing the most valuable type-strain genomes for metagenomic binning, comparative biology and taxonomic classification.</title>
        <authorList>
            <person name="Goeker M."/>
        </authorList>
    </citation>
    <scope>NUCLEOTIDE SEQUENCE [LARGE SCALE GENOMIC DNA]</scope>
    <source>
        <strain evidence="4 5">DSM 16460</strain>
    </source>
</reference>
<comment type="subcellular location">
    <subcellularLocation>
        <location evidence="3">Cytoplasm</location>
    </subcellularLocation>
</comment>
<protein>
    <recommendedName>
        <fullName evidence="3">tRNA(Met) cytidine acetate ligase</fullName>
        <ecNumber evidence="3">6.3.4.-</ecNumber>
    </recommendedName>
</protein>